<gene>
    <name evidence="6" type="ORF">SAMN04244550_02621</name>
</gene>
<dbReference type="GO" id="GO:0003700">
    <property type="term" value="F:DNA-binding transcription factor activity"/>
    <property type="evidence" value="ECO:0007669"/>
    <property type="project" value="TreeGrafter"/>
</dbReference>
<dbReference type="PANTHER" id="PTHR30055:SF234">
    <property type="entry name" value="HTH-TYPE TRANSCRIPTIONAL REGULATOR BETI"/>
    <property type="match status" value="1"/>
</dbReference>
<dbReference type="AlphaFoldDB" id="A0A1G7MVL9"/>
<proteinExistence type="predicted"/>
<reference evidence="6 7" key="1">
    <citation type="submission" date="2016-10" db="EMBL/GenBank/DDBJ databases">
        <authorList>
            <person name="de Groot N.N."/>
        </authorList>
    </citation>
    <scope>NUCLEOTIDE SEQUENCE [LARGE SCALE GENOMIC DNA]</scope>
    <source>
        <strain evidence="7">DSM 938 / 37b4</strain>
    </source>
</reference>
<dbReference type="Gene3D" id="1.10.357.10">
    <property type="entry name" value="Tetracycline Repressor, domain 2"/>
    <property type="match status" value="1"/>
</dbReference>
<evidence type="ECO:0000256" key="1">
    <source>
        <dbReference type="ARBA" id="ARBA00023015"/>
    </source>
</evidence>
<dbReference type="PROSITE" id="PS50977">
    <property type="entry name" value="HTH_TETR_2"/>
    <property type="match status" value="1"/>
</dbReference>
<accession>A0A1G7MVL9</accession>
<sequence>MGQNREEKKADLKARLIAAAEAEIAEHGLAGLKARAVTARAGCALGALYTAVEDLDMLVVEVNSRTLARLGATLSEAMAGATGPEAALQALAARYIDFALENRALWLALFEHRLPEGRDFPDWHRQEHAVLLTVIAPHLAALRPDLSGEALVLRGRTTFAAVHGVVHLALQGRFVGLPLQSLRAEVAALVETMTAGAAALAR</sequence>
<dbReference type="InterPro" id="IPR050109">
    <property type="entry name" value="HTH-type_TetR-like_transc_reg"/>
</dbReference>
<dbReference type="SUPFAM" id="SSF46689">
    <property type="entry name" value="Homeodomain-like"/>
    <property type="match status" value="1"/>
</dbReference>
<feature type="DNA-binding region" description="H-T-H motif" evidence="4">
    <location>
        <begin position="33"/>
        <end position="52"/>
    </location>
</feature>
<dbReference type="EMBL" id="FNAY01000014">
    <property type="protein sequence ID" value="SDF65716.1"/>
    <property type="molecule type" value="Genomic_DNA"/>
</dbReference>
<evidence type="ECO:0000256" key="2">
    <source>
        <dbReference type="ARBA" id="ARBA00023125"/>
    </source>
</evidence>
<dbReference type="InterPro" id="IPR036271">
    <property type="entry name" value="Tet_transcr_reg_TetR-rel_C_sf"/>
</dbReference>
<evidence type="ECO:0000313" key="6">
    <source>
        <dbReference type="EMBL" id="SDF65716.1"/>
    </source>
</evidence>
<keyword evidence="1" id="KW-0805">Transcription regulation</keyword>
<evidence type="ECO:0000256" key="4">
    <source>
        <dbReference type="PROSITE-ProRule" id="PRU00335"/>
    </source>
</evidence>
<dbReference type="OrthoDB" id="7223515at2"/>
<protein>
    <submittedName>
        <fullName evidence="6">Transcriptional regulator, TetR family</fullName>
    </submittedName>
</protein>
<evidence type="ECO:0000256" key="3">
    <source>
        <dbReference type="ARBA" id="ARBA00023163"/>
    </source>
</evidence>
<organism evidence="6 7">
    <name type="scientific">Rhodobacter capsulatus</name>
    <name type="common">Rhodopseudomonas capsulata</name>
    <dbReference type="NCBI Taxonomy" id="1061"/>
    <lineage>
        <taxon>Bacteria</taxon>
        <taxon>Pseudomonadati</taxon>
        <taxon>Pseudomonadota</taxon>
        <taxon>Alphaproteobacteria</taxon>
        <taxon>Rhodobacterales</taxon>
        <taxon>Rhodobacter group</taxon>
        <taxon>Rhodobacter</taxon>
    </lineage>
</organism>
<keyword evidence="2 4" id="KW-0238">DNA-binding</keyword>
<dbReference type="PANTHER" id="PTHR30055">
    <property type="entry name" value="HTH-TYPE TRANSCRIPTIONAL REGULATOR RUTR"/>
    <property type="match status" value="1"/>
</dbReference>
<dbReference type="Proteomes" id="UP000183812">
    <property type="component" value="Unassembled WGS sequence"/>
</dbReference>
<keyword evidence="3" id="KW-0804">Transcription</keyword>
<feature type="domain" description="HTH tetR-type" evidence="5">
    <location>
        <begin position="10"/>
        <end position="70"/>
    </location>
</feature>
<evidence type="ECO:0000259" key="5">
    <source>
        <dbReference type="PROSITE" id="PS50977"/>
    </source>
</evidence>
<dbReference type="SUPFAM" id="SSF48498">
    <property type="entry name" value="Tetracyclin repressor-like, C-terminal domain"/>
    <property type="match status" value="1"/>
</dbReference>
<dbReference type="GO" id="GO:0000976">
    <property type="term" value="F:transcription cis-regulatory region binding"/>
    <property type="evidence" value="ECO:0007669"/>
    <property type="project" value="TreeGrafter"/>
</dbReference>
<dbReference type="InterPro" id="IPR001647">
    <property type="entry name" value="HTH_TetR"/>
</dbReference>
<dbReference type="InterPro" id="IPR025996">
    <property type="entry name" value="MT1864/Rv1816-like_C"/>
</dbReference>
<evidence type="ECO:0000313" key="7">
    <source>
        <dbReference type="Proteomes" id="UP000183812"/>
    </source>
</evidence>
<dbReference type="Pfam" id="PF13305">
    <property type="entry name" value="TetR_C_33"/>
    <property type="match status" value="1"/>
</dbReference>
<dbReference type="RefSeq" id="WP_074554960.1">
    <property type="nucleotide sequence ID" value="NZ_CP119563.1"/>
</dbReference>
<dbReference type="InterPro" id="IPR009057">
    <property type="entry name" value="Homeodomain-like_sf"/>
</dbReference>
<name>A0A1G7MVL9_RHOCA</name>